<name>A0A1I3DUB3_9RHOB</name>
<dbReference type="GO" id="GO:0030170">
    <property type="term" value="F:pyridoxal phosphate binding"/>
    <property type="evidence" value="ECO:0007669"/>
    <property type="project" value="InterPro"/>
</dbReference>
<gene>
    <name evidence="7" type="ORF">SAMN05216258_10312</name>
</gene>
<protein>
    <recommendedName>
        <fullName evidence="2">cysteine-S-conjugate beta-lyase</fullName>
        <ecNumber evidence="2">4.4.1.13</ecNumber>
    </recommendedName>
</protein>
<dbReference type="Proteomes" id="UP000199377">
    <property type="component" value="Unassembled WGS sequence"/>
</dbReference>
<evidence type="ECO:0000256" key="3">
    <source>
        <dbReference type="ARBA" id="ARBA00022898"/>
    </source>
</evidence>
<organism evidence="7 8">
    <name type="scientific">Albimonas pacifica</name>
    <dbReference type="NCBI Taxonomy" id="1114924"/>
    <lineage>
        <taxon>Bacteria</taxon>
        <taxon>Pseudomonadati</taxon>
        <taxon>Pseudomonadota</taxon>
        <taxon>Alphaproteobacteria</taxon>
        <taxon>Rhodobacterales</taxon>
        <taxon>Paracoccaceae</taxon>
        <taxon>Albimonas</taxon>
    </lineage>
</organism>
<sequence>MSDAAPADPFGFDIPVDRRGTHCAKWDKMQTLYGVSPQDGIPMWVADMDFRTVPQVIEDLQARVAHGVFGYYGDNSDYIAAVQGWMKRRHGWEVDPDWLLTTHGLVAGVSHCIRAVSEPGEGIILFTPVYHAFHKIIAANGRRIHQSPMKLVDGRYELDLEGLAASLTGDERMVIFCSPHNPGGRVWSREELRAVAGFCAEHDLIFLSDEVHHDLVLPGASHAVALLAAPEHADRTIVAAAASKTFNLAGGMTGGLFIPDPELRAKVSAMHATAGASPNSFGPEMTTMAYTHGDAWLDALLVYLDGNRKVFHEGVQAIPGLASIWPEGTYMSWVDFSGTGMEIAEFTDRVQTGARIAANHGPAFGKGGESFLRFNFACPRARVELAVERLAEAFSDLQ</sequence>
<dbReference type="PANTHER" id="PTHR43525:SF1">
    <property type="entry name" value="PROTEIN MALY"/>
    <property type="match status" value="1"/>
</dbReference>
<proteinExistence type="inferred from homology"/>
<dbReference type="InterPro" id="IPR051798">
    <property type="entry name" value="Class-II_PLP-Dep_Aminotrans"/>
</dbReference>
<evidence type="ECO:0000256" key="5">
    <source>
        <dbReference type="ARBA" id="ARBA00037974"/>
    </source>
</evidence>
<comment type="cofactor">
    <cofactor evidence="1">
        <name>pyridoxal 5'-phosphate</name>
        <dbReference type="ChEBI" id="CHEBI:597326"/>
    </cofactor>
</comment>
<dbReference type="InterPro" id="IPR027619">
    <property type="entry name" value="C-S_lyase_PatB-like"/>
</dbReference>
<keyword evidence="4 7" id="KW-0456">Lyase</keyword>
<evidence type="ECO:0000256" key="1">
    <source>
        <dbReference type="ARBA" id="ARBA00001933"/>
    </source>
</evidence>
<dbReference type="InterPro" id="IPR015422">
    <property type="entry name" value="PyrdxlP-dep_Trfase_small"/>
</dbReference>
<evidence type="ECO:0000313" key="8">
    <source>
        <dbReference type="Proteomes" id="UP000199377"/>
    </source>
</evidence>
<accession>A0A1I3DUB3</accession>
<dbReference type="SUPFAM" id="SSF53383">
    <property type="entry name" value="PLP-dependent transferases"/>
    <property type="match status" value="1"/>
</dbReference>
<dbReference type="AlphaFoldDB" id="A0A1I3DUB3"/>
<dbReference type="OrthoDB" id="3224382at2"/>
<keyword evidence="3" id="KW-0663">Pyridoxal phosphate</keyword>
<dbReference type="Gene3D" id="3.40.640.10">
    <property type="entry name" value="Type I PLP-dependent aspartate aminotransferase-like (Major domain)"/>
    <property type="match status" value="1"/>
</dbReference>
<evidence type="ECO:0000256" key="2">
    <source>
        <dbReference type="ARBA" id="ARBA00012224"/>
    </source>
</evidence>
<feature type="domain" description="Aminotransferase class I/classII large" evidence="6">
    <location>
        <begin position="46"/>
        <end position="390"/>
    </location>
</feature>
<dbReference type="InterPro" id="IPR004839">
    <property type="entry name" value="Aminotransferase_I/II_large"/>
</dbReference>
<dbReference type="GO" id="GO:0047804">
    <property type="term" value="F:cysteine-S-conjugate beta-lyase activity"/>
    <property type="evidence" value="ECO:0007669"/>
    <property type="project" value="UniProtKB-EC"/>
</dbReference>
<evidence type="ECO:0000256" key="4">
    <source>
        <dbReference type="ARBA" id="ARBA00023239"/>
    </source>
</evidence>
<dbReference type="NCBIfam" id="TIGR04350">
    <property type="entry name" value="C_S_lyase_PatB"/>
    <property type="match status" value="1"/>
</dbReference>
<dbReference type="EC" id="4.4.1.13" evidence="2"/>
<dbReference type="CDD" id="cd00609">
    <property type="entry name" value="AAT_like"/>
    <property type="match status" value="1"/>
</dbReference>
<evidence type="ECO:0000313" key="7">
    <source>
        <dbReference type="EMBL" id="SFH90178.1"/>
    </source>
</evidence>
<dbReference type="RefSeq" id="WP_092858827.1">
    <property type="nucleotide sequence ID" value="NZ_FOQH01000003.1"/>
</dbReference>
<dbReference type="InterPro" id="IPR015424">
    <property type="entry name" value="PyrdxlP-dep_Trfase"/>
</dbReference>
<dbReference type="STRING" id="1114924.SAMN05216258_10312"/>
<keyword evidence="8" id="KW-1185">Reference proteome</keyword>
<evidence type="ECO:0000259" key="6">
    <source>
        <dbReference type="Pfam" id="PF00155"/>
    </source>
</evidence>
<dbReference type="PANTHER" id="PTHR43525">
    <property type="entry name" value="PROTEIN MALY"/>
    <property type="match status" value="1"/>
</dbReference>
<dbReference type="Pfam" id="PF00155">
    <property type="entry name" value="Aminotran_1_2"/>
    <property type="match status" value="1"/>
</dbReference>
<dbReference type="EMBL" id="FOQH01000003">
    <property type="protein sequence ID" value="SFH90178.1"/>
    <property type="molecule type" value="Genomic_DNA"/>
</dbReference>
<dbReference type="Gene3D" id="3.90.1150.10">
    <property type="entry name" value="Aspartate Aminotransferase, domain 1"/>
    <property type="match status" value="1"/>
</dbReference>
<reference evidence="7 8" key="1">
    <citation type="submission" date="2016-10" db="EMBL/GenBank/DDBJ databases">
        <authorList>
            <person name="de Groot N.N."/>
        </authorList>
    </citation>
    <scope>NUCLEOTIDE SEQUENCE [LARGE SCALE GENOMIC DNA]</scope>
    <source>
        <strain evidence="7 8">CGMCC 1.11030</strain>
    </source>
</reference>
<comment type="similarity">
    <text evidence="5">Belongs to the class-II pyridoxal-phosphate-dependent aminotransferase family. MalY/PatB cystathionine beta-lyase subfamily.</text>
</comment>
<dbReference type="InterPro" id="IPR015421">
    <property type="entry name" value="PyrdxlP-dep_Trfase_major"/>
</dbReference>